<gene>
    <name evidence="5" type="ORF">H9808_03895</name>
</gene>
<dbReference type="SUPFAM" id="SSF51735">
    <property type="entry name" value="NAD(P)-binding Rossmann-fold domains"/>
    <property type="match status" value="1"/>
</dbReference>
<comment type="caution">
    <text evidence="5">The sequence shown here is derived from an EMBL/GenBank/DDBJ whole genome shotgun (WGS) entry which is preliminary data.</text>
</comment>
<reference evidence="5" key="1">
    <citation type="journal article" date="2021" name="PeerJ">
        <title>Extensive microbial diversity within the chicken gut microbiome revealed by metagenomics and culture.</title>
        <authorList>
            <person name="Gilroy R."/>
            <person name="Ravi A."/>
            <person name="Getino M."/>
            <person name="Pursley I."/>
            <person name="Horton D.L."/>
            <person name="Alikhan N.F."/>
            <person name="Baker D."/>
            <person name="Gharbi K."/>
            <person name="Hall N."/>
            <person name="Watson M."/>
            <person name="Adriaenssens E.M."/>
            <person name="Foster-Nyarko E."/>
            <person name="Jarju S."/>
            <person name="Secka A."/>
            <person name="Antonio M."/>
            <person name="Oren A."/>
            <person name="Chaudhuri R.R."/>
            <person name="La Ragione R."/>
            <person name="Hildebrand F."/>
            <person name="Pallen M.J."/>
        </authorList>
    </citation>
    <scope>NUCLEOTIDE SEQUENCE</scope>
    <source>
        <strain evidence="5">CHK169-4300</strain>
    </source>
</reference>
<protein>
    <submittedName>
        <fullName evidence="5">NAD(P)-dependent oxidoreductase</fullName>
    </submittedName>
</protein>
<dbReference type="PANTHER" id="PTHR43103">
    <property type="entry name" value="NUCLEOSIDE-DIPHOSPHATE-SUGAR EPIMERASE"/>
    <property type="match status" value="1"/>
</dbReference>
<evidence type="ECO:0000313" key="6">
    <source>
        <dbReference type="Proteomes" id="UP000824106"/>
    </source>
</evidence>
<evidence type="ECO:0000256" key="3">
    <source>
        <dbReference type="ARBA" id="ARBA00023027"/>
    </source>
</evidence>
<dbReference type="Gene3D" id="3.40.50.720">
    <property type="entry name" value="NAD(P)-binding Rossmann-like Domain"/>
    <property type="match status" value="1"/>
</dbReference>
<dbReference type="Proteomes" id="UP000824106">
    <property type="component" value="Unassembled WGS sequence"/>
</dbReference>
<organism evidence="5 6">
    <name type="scientific">Candidatus Atopostipes pullistercoris</name>
    <dbReference type="NCBI Taxonomy" id="2838467"/>
    <lineage>
        <taxon>Bacteria</taxon>
        <taxon>Bacillati</taxon>
        <taxon>Bacillota</taxon>
        <taxon>Bacilli</taxon>
        <taxon>Lactobacillales</taxon>
        <taxon>Carnobacteriaceae</taxon>
        <taxon>Atopostipes</taxon>
    </lineage>
</organism>
<dbReference type="EMBL" id="DXAZ01000052">
    <property type="protein sequence ID" value="HIZ70888.1"/>
    <property type="molecule type" value="Genomic_DNA"/>
</dbReference>
<evidence type="ECO:0000259" key="4">
    <source>
        <dbReference type="Pfam" id="PF01370"/>
    </source>
</evidence>
<name>A0A9D2G0H0_9LACT</name>
<dbReference type="InterPro" id="IPR036291">
    <property type="entry name" value="NAD(P)-bd_dom_sf"/>
</dbReference>
<evidence type="ECO:0000313" key="5">
    <source>
        <dbReference type="EMBL" id="HIZ70888.1"/>
    </source>
</evidence>
<dbReference type="PANTHER" id="PTHR43103:SF5">
    <property type="entry name" value="4-EPIMERASE, PUTATIVE (AFU_ORTHOLOGUE AFUA_7G00360)-RELATED"/>
    <property type="match status" value="1"/>
</dbReference>
<comment type="similarity">
    <text evidence="1">Belongs to the NAD(P)-dependent epimerase/dehydratase family.</text>
</comment>
<keyword evidence="3" id="KW-0520">NAD</keyword>
<reference evidence="5" key="2">
    <citation type="submission" date="2021-04" db="EMBL/GenBank/DDBJ databases">
        <authorList>
            <person name="Gilroy R."/>
        </authorList>
    </citation>
    <scope>NUCLEOTIDE SEQUENCE</scope>
    <source>
        <strain evidence="5">CHK169-4300</strain>
    </source>
</reference>
<feature type="domain" description="NAD-dependent epimerase/dehydratase" evidence="4">
    <location>
        <begin position="4"/>
        <end position="166"/>
    </location>
</feature>
<dbReference type="GO" id="GO:0016491">
    <property type="term" value="F:oxidoreductase activity"/>
    <property type="evidence" value="ECO:0007669"/>
    <property type="project" value="UniProtKB-KW"/>
</dbReference>
<keyword evidence="2" id="KW-0560">Oxidoreductase</keyword>
<dbReference type="Pfam" id="PF01370">
    <property type="entry name" value="Epimerase"/>
    <property type="match status" value="1"/>
</dbReference>
<evidence type="ECO:0000256" key="1">
    <source>
        <dbReference type="ARBA" id="ARBA00007637"/>
    </source>
</evidence>
<evidence type="ECO:0000256" key="2">
    <source>
        <dbReference type="ARBA" id="ARBA00023002"/>
    </source>
</evidence>
<sequence>MAKILITGATGTIGLELTKHLVHQHELTVVGRDFSEFPDDLKKQVTVIKKDLVNPKNWTNLLDHIEYVIQLAGEADAKANFYGDLLELNYKLPHNLFKEAIKAKELKRIIFASSIHAVGAYPEYVQVKATDPVRPADLYGVSKVYLEGLAAYYAYSQGIESIGIRIADYKVSDDKLDKEADKNGMAMYLSKRDMNHLIDCCIEAELKEPFLIVNGISKNTFPRLSYEEAHVQLGYNPKDNAFEMNEIFESK</sequence>
<proteinExistence type="inferred from homology"/>
<dbReference type="InterPro" id="IPR001509">
    <property type="entry name" value="Epimerase_deHydtase"/>
</dbReference>
<dbReference type="AlphaFoldDB" id="A0A9D2G0H0"/>
<accession>A0A9D2G0H0</accession>